<feature type="transmembrane region" description="Helical" evidence="1">
    <location>
        <begin position="7"/>
        <end position="27"/>
    </location>
</feature>
<feature type="transmembrane region" description="Helical" evidence="1">
    <location>
        <begin position="47"/>
        <end position="67"/>
    </location>
</feature>
<dbReference type="AlphaFoldDB" id="A0A6C0BY90"/>
<reference evidence="2" key="1">
    <citation type="journal article" date="2020" name="Nature">
        <title>Giant virus diversity and host interactions through global metagenomics.</title>
        <authorList>
            <person name="Schulz F."/>
            <person name="Roux S."/>
            <person name="Paez-Espino D."/>
            <person name="Jungbluth S."/>
            <person name="Walsh D.A."/>
            <person name="Denef V.J."/>
            <person name="McMahon K.D."/>
            <person name="Konstantinidis K.T."/>
            <person name="Eloe-Fadrosh E.A."/>
            <person name="Kyrpides N.C."/>
            <person name="Woyke T."/>
        </authorList>
    </citation>
    <scope>NUCLEOTIDE SEQUENCE</scope>
    <source>
        <strain evidence="2">GVMAG-M-3300020166-5</strain>
    </source>
</reference>
<dbReference type="EMBL" id="MN739284">
    <property type="protein sequence ID" value="QHS97060.1"/>
    <property type="molecule type" value="Genomic_DNA"/>
</dbReference>
<keyword evidence="1" id="KW-0812">Transmembrane</keyword>
<name>A0A6C0BY90_9ZZZZ</name>
<accession>A0A6C0BY90</accession>
<evidence type="ECO:0008006" key="3">
    <source>
        <dbReference type="Google" id="ProtNLM"/>
    </source>
</evidence>
<feature type="transmembrane region" description="Helical" evidence="1">
    <location>
        <begin position="79"/>
        <end position="102"/>
    </location>
</feature>
<organism evidence="2">
    <name type="scientific">viral metagenome</name>
    <dbReference type="NCBI Taxonomy" id="1070528"/>
    <lineage>
        <taxon>unclassified sequences</taxon>
        <taxon>metagenomes</taxon>
        <taxon>organismal metagenomes</taxon>
    </lineage>
</organism>
<sequence>MVVSTKYRGIATLILLVLDGIWIKAFMGKQYNKLVPAIQSSPLQTNTTSAVLAYALMVIGLHTFVLPKLSTDKPSVRECLMSGFVFGIVVYGIYDFTCGAVFKKWDFKLATLDILWGGLVYFLACYVPQFFL</sequence>
<dbReference type="Pfam" id="PF09945">
    <property type="entry name" value="DUF2177"/>
    <property type="match status" value="1"/>
</dbReference>
<feature type="transmembrane region" description="Helical" evidence="1">
    <location>
        <begin position="114"/>
        <end position="131"/>
    </location>
</feature>
<protein>
    <recommendedName>
        <fullName evidence="3">DUF2177 family protein</fullName>
    </recommendedName>
</protein>
<evidence type="ECO:0000256" key="1">
    <source>
        <dbReference type="SAM" id="Phobius"/>
    </source>
</evidence>
<evidence type="ECO:0000313" key="2">
    <source>
        <dbReference type="EMBL" id="QHS97060.1"/>
    </source>
</evidence>
<keyword evidence="1" id="KW-0472">Membrane</keyword>
<proteinExistence type="predicted"/>
<dbReference type="InterPro" id="IPR018687">
    <property type="entry name" value="DUF2177_membr"/>
</dbReference>
<keyword evidence="1" id="KW-1133">Transmembrane helix</keyword>